<dbReference type="RefSeq" id="WP_127695493.1">
    <property type="nucleotide sequence ID" value="NZ_SACQ01000008.1"/>
</dbReference>
<dbReference type="InterPro" id="IPR023886">
    <property type="entry name" value="QH-AmDH_gsu_maturation"/>
</dbReference>
<keyword evidence="4" id="KW-0479">Metal-binding</keyword>
<comment type="similarity">
    <text evidence="7">Belongs to the radical SAM superfamily. Anaerobic sulfatase-maturating enzyme family.</text>
</comment>
<dbReference type="SFLD" id="SFLDS00029">
    <property type="entry name" value="Radical_SAM"/>
    <property type="match status" value="1"/>
</dbReference>
<dbReference type="InterPro" id="IPR000385">
    <property type="entry name" value="MoaA_NifB_PqqE_Fe-S-bd_CS"/>
</dbReference>
<reference evidence="9 10" key="1">
    <citation type="submission" date="2019-01" db="EMBL/GenBank/DDBJ databases">
        <authorList>
            <person name="Chen W.-M."/>
        </authorList>
    </citation>
    <scope>NUCLEOTIDE SEQUENCE [LARGE SCALE GENOMIC DNA]</scope>
    <source>
        <strain evidence="9 10">HPM-16</strain>
    </source>
</reference>
<evidence type="ECO:0000256" key="7">
    <source>
        <dbReference type="ARBA" id="ARBA00023601"/>
    </source>
</evidence>
<proteinExistence type="inferred from homology"/>
<dbReference type="SFLD" id="SFLDG01067">
    <property type="entry name" value="SPASM/twitch_domain_containing"/>
    <property type="match status" value="1"/>
</dbReference>
<evidence type="ECO:0000256" key="3">
    <source>
        <dbReference type="ARBA" id="ARBA00022691"/>
    </source>
</evidence>
<dbReference type="InterPro" id="IPR007197">
    <property type="entry name" value="rSAM"/>
</dbReference>
<dbReference type="NCBIfam" id="TIGR04085">
    <property type="entry name" value="rSAM_more_4Fe4S"/>
    <property type="match status" value="1"/>
</dbReference>
<keyword evidence="2" id="KW-0004">4Fe-4S</keyword>
<comment type="caution">
    <text evidence="9">The sequence shown here is derived from an EMBL/GenBank/DDBJ whole genome shotgun (WGS) entry which is preliminary data.</text>
</comment>
<dbReference type="GO" id="GO:0046872">
    <property type="term" value="F:metal ion binding"/>
    <property type="evidence" value="ECO:0007669"/>
    <property type="project" value="UniProtKB-KW"/>
</dbReference>
<evidence type="ECO:0000259" key="8">
    <source>
        <dbReference type="PROSITE" id="PS51918"/>
    </source>
</evidence>
<organism evidence="9 10">
    <name type="scientific">Neptunomonas marina</name>
    <dbReference type="NCBI Taxonomy" id="1815562"/>
    <lineage>
        <taxon>Bacteria</taxon>
        <taxon>Pseudomonadati</taxon>
        <taxon>Pseudomonadota</taxon>
        <taxon>Gammaproteobacteria</taxon>
        <taxon>Oceanospirillales</taxon>
        <taxon>Oceanospirillaceae</taxon>
        <taxon>Neptunomonas</taxon>
    </lineage>
</organism>
<dbReference type="CDD" id="cd01335">
    <property type="entry name" value="Radical_SAM"/>
    <property type="match status" value="1"/>
</dbReference>
<evidence type="ECO:0000256" key="6">
    <source>
        <dbReference type="ARBA" id="ARBA00023014"/>
    </source>
</evidence>
<dbReference type="Proteomes" id="UP000282818">
    <property type="component" value="Unassembled WGS sequence"/>
</dbReference>
<dbReference type="GO" id="GO:0051539">
    <property type="term" value="F:4 iron, 4 sulfur cluster binding"/>
    <property type="evidence" value="ECO:0007669"/>
    <property type="project" value="UniProtKB-KW"/>
</dbReference>
<evidence type="ECO:0000256" key="5">
    <source>
        <dbReference type="ARBA" id="ARBA00023004"/>
    </source>
</evidence>
<dbReference type="Pfam" id="PF04055">
    <property type="entry name" value="Radical_SAM"/>
    <property type="match status" value="1"/>
</dbReference>
<evidence type="ECO:0000256" key="4">
    <source>
        <dbReference type="ARBA" id="ARBA00022723"/>
    </source>
</evidence>
<dbReference type="PANTHER" id="PTHR43273:SF3">
    <property type="entry name" value="ANAEROBIC SULFATASE-MATURATING ENZYME HOMOLOG ASLB-RELATED"/>
    <property type="match status" value="1"/>
</dbReference>
<dbReference type="PANTHER" id="PTHR43273">
    <property type="entry name" value="ANAEROBIC SULFATASE-MATURATING ENZYME HOMOLOG ASLB-RELATED"/>
    <property type="match status" value="1"/>
</dbReference>
<comment type="cofactor">
    <cofactor evidence="1">
        <name>[4Fe-4S] cluster</name>
        <dbReference type="ChEBI" id="CHEBI:49883"/>
    </cofactor>
</comment>
<protein>
    <submittedName>
        <fullName evidence="9">Quinohemoprotein amine dehydrogenase maturation protein</fullName>
    </submittedName>
</protein>
<keyword evidence="5" id="KW-0408">Iron</keyword>
<dbReference type="InterPro" id="IPR023885">
    <property type="entry name" value="4Fe4S-binding_SPASM_dom"/>
</dbReference>
<evidence type="ECO:0000313" key="10">
    <source>
        <dbReference type="Proteomes" id="UP000282818"/>
    </source>
</evidence>
<dbReference type="InterPro" id="IPR023867">
    <property type="entry name" value="Sulphatase_maturase_rSAM"/>
</dbReference>
<name>A0A437Q557_9GAMM</name>
<evidence type="ECO:0000256" key="1">
    <source>
        <dbReference type="ARBA" id="ARBA00001966"/>
    </source>
</evidence>
<accession>A0A437Q557</accession>
<sequence length="477" mass="53001">MGAQLTIVEKNLHLVDVTGRQMLFHIPSSSLFEVDSASAQLIALLRQQPGLTAEELLAAIPPGVDSSTYQQTLRDLIALELVSDGSPLTPDVGVKKVTEFPLNTVVLNVNTGCNLSCSYCYKEDLDKPSAGKKMDFATARQSIEMLLAESPNEARYNIVFFGGEPLSNFRLIKEVVAFAEQRFAELGKPVDFTMTTNATLLTEEIADWLSEHRFGLSVSMDGPKAIHDKNRITVGGQGTYDVVSRKAKMLLQRYGSRPIGARVTLTRGVTDIKRIWDHLFNELGFAEVGFAPVTSGDISYYNLSDEELVEVFQNMKALGELYLEAALEHRNIGFSNMHQLITDLHEGNKKALPCGAGVAMLAVDHEGELNLCHRFTGSDLDTFGNVNDGVDKARLGDFLEQRLDRTDTGCASCRIRNLCSGGCYHESYARYEDPTRPTYHYCDLMRDWVDFGIDVYSRIMAENPAFIDSYISPRRAH</sequence>
<dbReference type="InterPro" id="IPR013785">
    <property type="entry name" value="Aldolase_TIM"/>
</dbReference>
<evidence type="ECO:0000313" key="9">
    <source>
        <dbReference type="EMBL" id="RVU29629.1"/>
    </source>
</evidence>
<dbReference type="GO" id="GO:0016491">
    <property type="term" value="F:oxidoreductase activity"/>
    <property type="evidence" value="ECO:0007669"/>
    <property type="project" value="InterPro"/>
</dbReference>
<dbReference type="EMBL" id="SACQ01000008">
    <property type="protein sequence ID" value="RVU29629.1"/>
    <property type="molecule type" value="Genomic_DNA"/>
</dbReference>
<gene>
    <name evidence="9" type="primary">peaB</name>
    <name evidence="9" type="ORF">EOE65_15800</name>
</gene>
<keyword evidence="6" id="KW-0411">Iron-sulfur</keyword>
<dbReference type="PROSITE" id="PS51918">
    <property type="entry name" value="RADICAL_SAM"/>
    <property type="match status" value="1"/>
</dbReference>
<dbReference type="SFLD" id="SFLDG01386">
    <property type="entry name" value="main_SPASM_domain-containing"/>
    <property type="match status" value="1"/>
</dbReference>
<dbReference type="NCBIfam" id="TIGR03906">
    <property type="entry name" value="quino_hemo_SAM"/>
    <property type="match status" value="1"/>
</dbReference>
<dbReference type="SFLD" id="SFLDG01384">
    <property type="entry name" value="thioether_bond_formation_requi"/>
    <property type="match status" value="1"/>
</dbReference>
<keyword evidence="10" id="KW-1185">Reference proteome</keyword>
<feature type="domain" description="Radical SAM core" evidence="8">
    <location>
        <begin position="99"/>
        <end position="335"/>
    </location>
</feature>
<dbReference type="SUPFAM" id="SSF102114">
    <property type="entry name" value="Radical SAM enzymes"/>
    <property type="match status" value="1"/>
</dbReference>
<dbReference type="PROSITE" id="PS01305">
    <property type="entry name" value="MOAA_NIFB_PQQE"/>
    <property type="match status" value="1"/>
</dbReference>
<dbReference type="Gene3D" id="3.20.20.70">
    <property type="entry name" value="Aldolase class I"/>
    <property type="match status" value="1"/>
</dbReference>
<dbReference type="SFLD" id="SFLDF00336">
    <property type="entry name" value="quinohemoprotein_amine_dehydro"/>
    <property type="match status" value="1"/>
</dbReference>
<dbReference type="AlphaFoldDB" id="A0A437Q557"/>
<dbReference type="InterPro" id="IPR058240">
    <property type="entry name" value="rSAM_sf"/>
</dbReference>
<keyword evidence="3" id="KW-0949">S-adenosyl-L-methionine</keyword>
<evidence type="ECO:0000256" key="2">
    <source>
        <dbReference type="ARBA" id="ARBA00022485"/>
    </source>
</evidence>